<evidence type="ECO:0000256" key="9">
    <source>
        <dbReference type="ARBA" id="ARBA00022967"/>
    </source>
</evidence>
<organism evidence="21">
    <name type="scientific">Sterigmatomyces sp</name>
    <dbReference type="NCBI Taxonomy" id="1972484"/>
    <lineage>
        <taxon>Eukaryota</taxon>
        <taxon>Fungi</taxon>
        <taxon>Dikarya</taxon>
        <taxon>Basidiomycota</taxon>
        <taxon>Pucciniomycotina</taxon>
        <taxon>Agaricostilbomycetes</taxon>
        <taxon>Agaricostilbales</taxon>
        <taxon>Agaricostilbaceae</taxon>
        <taxon>Sterigmatomyces</taxon>
    </lineage>
</organism>
<geneLocation type="mitochondrion" evidence="21"/>
<evidence type="ECO:0000259" key="20">
    <source>
        <dbReference type="Pfam" id="PF06455"/>
    </source>
</evidence>
<evidence type="ECO:0000256" key="7">
    <source>
        <dbReference type="ARBA" id="ARBA00022692"/>
    </source>
</evidence>
<evidence type="ECO:0000256" key="12">
    <source>
        <dbReference type="ARBA" id="ARBA00023027"/>
    </source>
</evidence>
<dbReference type="Pfam" id="PF06455">
    <property type="entry name" value="NADH5_C"/>
    <property type="match status" value="1"/>
</dbReference>
<dbReference type="Gene3D" id="1.20.5.2700">
    <property type="match status" value="1"/>
</dbReference>
<feature type="transmembrane region" description="Helical" evidence="17">
    <location>
        <begin position="135"/>
        <end position="155"/>
    </location>
</feature>
<feature type="transmembrane region" description="Helical" evidence="17">
    <location>
        <begin position="450"/>
        <end position="472"/>
    </location>
</feature>
<dbReference type="InterPro" id="IPR003945">
    <property type="entry name" value="NU5C-like"/>
</dbReference>
<dbReference type="EC" id="7.1.1.2" evidence="3 17"/>
<dbReference type="EMBL" id="MT755636">
    <property type="protein sequence ID" value="QNH82619.1"/>
    <property type="molecule type" value="Genomic_DNA"/>
</dbReference>
<keyword evidence="5 17" id="KW-0813">Transport</keyword>
<dbReference type="InterPro" id="IPR001516">
    <property type="entry name" value="Proton_antipo_N"/>
</dbReference>
<accession>A0A7G7XQC8</accession>
<keyword evidence="6" id="KW-0679">Respiratory chain</keyword>
<feature type="transmembrane region" description="Helical" evidence="17">
    <location>
        <begin position="83"/>
        <end position="101"/>
    </location>
</feature>
<feature type="transmembrane region" description="Helical" evidence="17">
    <location>
        <begin position="203"/>
        <end position="222"/>
    </location>
</feature>
<dbReference type="GO" id="GO:0003954">
    <property type="term" value="F:NADH dehydrogenase activity"/>
    <property type="evidence" value="ECO:0007669"/>
    <property type="project" value="TreeGrafter"/>
</dbReference>
<comment type="function">
    <text evidence="1">Core subunit of the mitochondrial membrane respiratory chain NADH dehydrogenase (Complex I) that is believed to belong to the minimal assembly required for catalysis. Complex I functions in the transfer of electrons from NADH to the respiratory chain. The immediate electron acceptor for the enzyme is believed to be ubiquinone.</text>
</comment>
<evidence type="ECO:0000256" key="1">
    <source>
        <dbReference type="ARBA" id="ARBA00003257"/>
    </source>
</evidence>
<keyword evidence="12 17" id="KW-0520">NAD</keyword>
<feature type="transmembrane region" description="Helical" evidence="17">
    <location>
        <begin position="359"/>
        <end position="389"/>
    </location>
</feature>
<evidence type="ECO:0000256" key="13">
    <source>
        <dbReference type="ARBA" id="ARBA00023075"/>
    </source>
</evidence>
<evidence type="ECO:0000256" key="16">
    <source>
        <dbReference type="ARBA" id="ARBA00049551"/>
    </source>
</evidence>
<dbReference type="AlphaFoldDB" id="A0A7G7XQC8"/>
<evidence type="ECO:0000259" key="18">
    <source>
        <dbReference type="Pfam" id="PF00361"/>
    </source>
</evidence>
<feature type="transmembrane region" description="Helical" evidence="17">
    <location>
        <begin position="614"/>
        <end position="634"/>
    </location>
</feature>
<dbReference type="InterPro" id="IPR001750">
    <property type="entry name" value="ND/Mrp_TM"/>
</dbReference>
<dbReference type="Pfam" id="PF00662">
    <property type="entry name" value="Proton_antipo_N"/>
    <property type="match status" value="1"/>
</dbReference>
<dbReference type="GO" id="GO:0042773">
    <property type="term" value="P:ATP synthesis coupled electron transport"/>
    <property type="evidence" value="ECO:0007669"/>
    <property type="project" value="InterPro"/>
</dbReference>
<evidence type="ECO:0000313" key="21">
    <source>
        <dbReference type="EMBL" id="QNH82619.1"/>
    </source>
</evidence>
<evidence type="ECO:0000256" key="15">
    <source>
        <dbReference type="ARBA" id="ARBA00023136"/>
    </source>
</evidence>
<evidence type="ECO:0000256" key="6">
    <source>
        <dbReference type="ARBA" id="ARBA00022660"/>
    </source>
</evidence>
<feature type="transmembrane region" description="Helical" evidence="17">
    <location>
        <begin position="325"/>
        <end position="347"/>
    </location>
</feature>
<dbReference type="PRINTS" id="PR01435">
    <property type="entry name" value="NPOXDRDTASE5"/>
</dbReference>
<dbReference type="InterPro" id="IPR018393">
    <property type="entry name" value="NADHpl_OxRdtase_5_subgr"/>
</dbReference>
<gene>
    <name evidence="21" type="primary">nad5</name>
</gene>
<dbReference type="GO" id="GO:0015990">
    <property type="term" value="P:electron transport coupled proton transport"/>
    <property type="evidence" value="ECO:0007669"/>
    <property type="project" value="TreeGrafter"/>
</dbReference>
<feature type="transmembrane region" description="Helical" evidence="17">
    <location>
        <begin position="409"/>
        <end position="429"/>
    </location>
</feature>
<reference evidence="21" key="1">
    <citation type="submission" date="2020-07" db="EMBL/GenBank/DDBJ databases">
        <authorList>
            <person name="Tan M."/>
        </authorList>
    </citation>
    <scope>NUCLEOTIDE SEQUENCE</scope>
</reference>
<feature type="transmembrane region" description="Helical" evidence="17">
    <location>
        <begin position="176"/>
        <end position="197"/>
    </location>
</feature>
<dbReference type="NCBIfam" id="TIGR01974">
    <property type="entry name" value="NDH_I_L"/>
    <property type="match status" value="1"/>
</dbReference>
<evidence type="ECO:0000256" key="11">
    <source>
        <dbReference type="ARBA" id="ARBA00022989"/>
    </source>
</evidence>
<evidence type="ECO:0000256" key="14">
    <source>
        <dbReference type="ARBA" id="ARBA00023128"/>
    </source>
</evidence>
<keyword evidence="10" id="KW-0249">Electron transport</keyword>
<evidence type="ECO:0000256" key="8">
    <source>
        <dbReference type="ARBA" id="ARBA00022792"/>
    </source>
</evidence>
<proteinExistence type="inferred from homology"/>
<evidence type="ECO:0000259" key="19">
    <source>
        <dbReference type="Pfam" id="PF00662"/>
    </source>
</evidence>
<feature type="transmembrane region" description="Helical" evidence="17">
    <location>
        <begin position="301"/>
        <end position="319"/>
    </location>
</feature>
<dbReference type="PANTHER" id="PTHR42829">
    <property type="entry name" value="NADH-UBIQUINONE OXIDOREDUCTASE CHAIN 5"/>
    <property type="match status" value="1"/>
</dbReference>
<keyword evidence="13 17" id="KW-0830">Ubiquinone</keyword>
<dbReference type="Pfam" id="PF00361">
    <property type="entry name" value="Proton_antipo_M"/>
    <property type="match status" value="1"/>
</dbReference>
<name>A0A7G7XQC8_9BASI</name>
<evidence type="ECO:0000256" key="17">
    <source>
        <dbReference type="RuleBase" id="RU003404"/>
    </source>
</evidence>
<dbReference type="GO" id="GO:0008137">
    <property type="term" value="F:NADH dehydrogenase (ubiquinone) activity"/>
    <property type="evidence" value="ECO:0007669"/>
    <property type="project" value="UniProtKB-EC"/>
</dbReference>
<evidence type="ECO:0000256" key="4">
    <source>
        <dbReference type="ARBA" id="ARBA00021096"/>
    </source>
</evidence>
<keyword evidence="9" id="KW-1278">Translocase</keyword>
<sequence length="681" mass="73997">MYLTLLALPALGAAAAGFLGRKIGVTAAHLITCTAMGTTALLTFVAFYEVALCGSPVSMHLGSWIDSGSMVADWTFMFDGLTVSMLLAVLTVSALVHMFSVNYMARDPHNQRFFSYLSMFTFFMLLLVAGDNYLIMFLGWEGIGISSYLLINFWFTRIQANKSAIKALTVNRVGDMFLTIGFFALVWVFGTVDYATIFSLSPYINETSLTIIGLLFLLAAMGKSAQVALHTWLPDAMEGPTPVSALIHAATLVTAGVYLMLRSSPLLEYAPTALLAVTWVGALTAFFAATTGLLQNDLKRVIAFSTCSQMGYLFMAVGLSQYDVAIFHLLNHAFFKALLFLAAGGVLHSMADQQDLRRLGGLVTLLPFTYTAMTIGSLSLMALPWLSAFYSKDKILEFAYGQFEFSGHLVYWLGTITAGLTAFYSYRLVSLTFFGTPNAPRGDYEHTHEQALIVAIPYVILSIVSIFFGYVASDLFVGPGSDMLSTALLMHPDHVTMIEGEFALPLLVKNLPAILSVGGAGLAVLMYHKFPHVLTSMTETSLGFAMYRFLNAKWAVDILYNRFVIEPTLALGLLTSKILDRGVIELIGPFGLSQSLYGASSRIASADTGSISTYGLYIFVGAISLTLLLFAPVLSGVDTWLRSLGDIRLVLVYGAALFYITPDSEPSQEAVQEGNLSVQAQ</sequence>
<feature type="transmembrane region" description="Helical" evidence="17">
    <location>
        <begin position="273"/>
        <end position="294"/>
    </location>
</feature>
<evidence type="ECO:0000256" key="2">
    <source>
        <dbReference type="ARBA" id="ARBA00004448"/>
    </source>
</evidence>
<feature type="transmembrane region" description="Helical" evidence="17">
    <location>
        <begin position="243"/>
        <end position="261"/>
    </location>
</feature>
<comment type="similarity">
    <text evidence="17">Belongs to the complex I subunit 5 family.</text>
</comment>
<evidence type="ECO:0000256" key="3">
    <source>
        <dbReference type="ARBA" id="ARBA00012944"/>
    </source>
</evidence>
<comment type="catalytic activity">
    <reaction evidence="16 17">
        <text>a ubiquinone + NADH + 5 H(+)(in) = a ubiquinol + NAD(+) + 4 H(+)(out)</text>
        <dbReference type="Rhea" id="RHEA:29091"/>
        <dbReference type="Rhea" id="RHEA-COMP:9565"/>
        <dbReference type="Rhea" id="RHEA-COMP:9566"/>
        <dbReference type="ChEBI" id="CHEBI:15378"/>
        <dbReference type="ChEBI" id="CHEBI:16389"/>
        <dbReference type="ChEBI" id="CHEBI:17976"/>
        <dbReference type="ChEBI" id="CHEBI:57540"/>
        <dbReference type="ChEBI" id="CHEBI:57945"/>
        <dbReference type="EC" id="7.1.1.2"/>
    </reaction>
</comment>
<feature type="transmembrane region" description="Helical" evidence="17">
    <location>
        <begin position="113"/>
        <end position="129"/>
    </location>
</feature>
<feature type="transmembrane region" description="Helical" evidence="17">
    <location>
        <begin position="502"/>
        <end position="527"/>
    </location>
</feature>
<feature type="domain" description="NADH-Ubiquinone oxidoreductase (complex I) chain 5 N-terminal" evidence="19">
    <location>
        <begin position="64"/>
        <end position="114"/>
    </location>
</feature>
<keyword evidence="14 17" id="KW-0496">Mitochondrion</keyword>
<protein>
    <recommendedName>
        <fullName evidence="4 17">NADH-ubiquinone oxidoreductase chain 5</fullName>
        <ecNumber evidence="3 17">7.1.1.2</ecNumber>
    </recommendedName>
</protein>
<keyword evidence="8" id="KW-0999">Mitochondrion inner membrane</keyword>
<dbReference type="InterPro" id="IPR010934">
    <property type="entry name" value="NADH_DH_su5_C"/>
</dbReference>
<dbReference type="NCBIfam" id="NF005141">
    <property type="entry name" value="PRK06590.1"/>
    <property type="match status" value="1"/>
</dbReference>
<comment type="subcellular location">
    <subcellularLocation>
        <location evidence="2">Mitochondrion inner membrane</location>
        <topology evidence="2">Multi-pass membrane protein</topology>
    </subcellularLocation>
</comment>
<evidence type="ECO:0000256" key="5">
    <source>
        <dbReference type="ARBA" id="ARBA00022448"/>
    </source>
</evidence>
<keyword evidence="11 17" id="KW-1133">Transmembrane helix</keyword>
<comment type="function">
    <text evidence="17">Core subunit of the mitochondrial membrane respiratory chain NADH dehydrogenase (Complex I) which catalyzes electron transfer from NADH through the respiratory chain, using ubiquinone as an electron acceptor. Essential for the catalytic activity and assembly of complex I.</text>
</comment>
<keyword evidence="15 17" id="KW-0472">Membrane</keyword>
<dbReference type="PRINTS" id="PR01434">
    <property type="entry name" value="NADHDHGNASE5"/>
</dbReference>
<feature type="domain" description="NADH dehydrogenase subunit 5 C-terminal" evidence="20">
    <location>
        <begin position="424"/>
        <end position="629"/>
    </location>
</feature>
<dbReference type="GO" id="GO:0005743">
    <property type="term" value="C:mitochondrial inner membrane"/>
    <property type="evidence" value="ECO:0007669"/>
    <property type="project" value="UniProtKB-SubCell"/>
</dbReference>
<keyword evidence="7 17" id="KW-0812">Transmembrane</keyword>
<feature type="domain" description="NADH:quinone oxidoreductase/Mrp antiporter transmembrane" evidence="18">
    <location>
        <begin position="132"/>
        <end position="401"/>
    </location>
</feature>
<dbReference type="PANTHER" id="PTHR42829:SF2">
    <property type="entry name" value="NADH-UBIQUINONE OXIDOREDUCTASE CHAIN 5"/>
    <property type="match status" value="1"/>
</dbReference>
<evidence type="ECO:0000256" key="10">
    <source>
        <dbReference type="ARBA" id="ARBA00022982"/>
    </source>
</evidence>